<evidence type="ECO:0000256" key="3">
    <source>
        <dbReference type="ARBA" id="ARBA00022692"/>
    </source>
</evidence>
<organism evidence="7 8">
    <name type="scientific">Intoshia linei</name>
    <dbReference type="NCBI Taxonomy" id="1819745"/>
    <lineage>
        <taxon>Eukaryota</taxon>
        <taxon>Metazoa</taxon>
        <taxon>Spiralia</taxon>
        <taxon>Lophotrochozoa</taxon>
        <taxon>Mesozoa</taxon>
        <taxon>Orthonectida</taxon>
        <taxon>Rhopaluridae</taxon>
        <taxon>Intoshia</taxon>
    </lineage>
</organism>
<evidence type="ECO:0000313" key="7">
    <source>
        <dbReference type="EMBL" id="OAF69837.1"/>
    </source>
</evidence>
<feature type="transmembrane region" description="Helical" evidence="6">
    <location>
        <begin position="187"/>
        <end position="207"/>
    </location>
</feature>
<evidence type="ECO:0000256" key="2">
    <source>
        <dbReference type="ARBA" id="ARBA00006945"/>
    </source>
</evidence>
<dbReference type="InterPro" id="IPR002995">
    <property type="entry name" value="Surf4"/>
</dbReference>
<dbReference type="Proteomes" id="UP000078046">
    <property type="component" value="Unassembled WGS sequence"/>
</dbReference>
<keyword evidence="3 6" id="KW-0812">Transmembrane</keyword>
<feature type="transmembrane region" description="Helical" evidence="6">
    <location>
        <begin position="68"/>
        <end position="90"/>
    </location>
</feature>
<dbReference type="GO" id="GO:0016020">
    <property type="term" value="C:membrane"/>
    <property type="evidence" value="ECO:0007669"/>
    <property type="project" value="UniProtKB-SubCell"/>
</dbReference>
<feature type="transmembrane region" description="Helical" evidence="6">
    <location>
        <begin position="251"/>
        <end position="270"/>
    </location>
</feature>
<evidence type="ECO:0000256" key="6">
    <source>
        <dbReference type="SAM" id="Phobius"/>
    </source>
</evidence>
<dbReference type="PROSITE" id="PS01339">
    <property type="entry name" value="SURF4"/>
    <property type="match status" value="1"/>
</dbReference>
<reference evidence="7 8" key="1">
    <citation type="submission" date="2016-04" db="EMBL/GenBank/DDBJ databases">
        <title>The genome of Intoshia linei affirms orthonectids as highly simplified spiralians.</title>
        <authorList>
            <person name="Mikhailov K.V."/>
            <person name="Slusarev G.S."/>
            <person name="Nikitin M.A."/>
            <person name="Logacheva M.D."/>
            <person name="Penin A."/>
            <person name="Aleoshin V."/>
            <person name="Panchin Y.V."/>
        </authorList>
    </citation>
    <scope>NUCLEOTIDE SEQUENCE [LARGE SCALE GENOMIC DNA]</scope>
    <source>
        <strain evidence="7">Intl2013</strain>
        <tissue evidence="7">Whole animal</tissue>
    </source>
</reference>
<protein>
    <submittedName>
        <fullName evidence="7">Surfeit locus protein 4</fullName>
    </submittedName>
</protein>
<evidence type="ECO:0000313" key="8">
    <source>
        <dbReference type="Proteomes" id="UP000078046"/>
    </source>
</evidence>
<keyword evidence="5 6" id="KW-0472">Membrane</keyword>
<keyword evidence="8" id="KW-1185">Reference proteome</keyword>
<accession>A0A177B6B1</accession>
<comment type="caution">
    <text evidence="7">The sequence shown here is derived from an EMBL/GenBank/DDBJ whole genome shotgun (WGS) entry which is preliminary data.</text>
</comment>
<evidence type="ECO:0000256" key="4">
    <source>
        <dbReference type="ARBA" id="ARBA00022989"/>
    </source>
</evidence>
<feature type="transmembrane region" description="Helical" evidence="6">
    <location>
        <begin position="214"/>
        <end position="231"/>
    </location>
</feature>
<comment type="similarity">
    <text evidence="2">Belongs to the SURF4 family.</text>
</comment>
<evidence type="ECO:0000256" key="5">
    <source>
        <dbReference type="ARBA" id="ARBA00023136"/>
    </source>
</evidence>
<name>A0A177B6B1_9BILA</name>
<feature type="transmembrane region" description="Helical" evidence="6">
    <location>
        <begin position="163"/>
        <end position="181"/>
    </location>
</feature>
<dbReference type="Pfam" id="PF02077">
    <property type="entry name" value="SURF4"/>
    <property type="match status" value="1"/>
</dbReference>
<feature type="transmembrane region" description="Helical" evidence="6">
    <location>
        <begin position="97"/>
        <end position="115"/>
    </location>
</feature>
<proteinExistence type="inferred from homology"/>
<dbReference type="AlphaFoldDB" id="A0A177B6B1"/>
<evidence type="ECO:0000256" key="1">
    <source>
        <dbReference type="ARBA" id="ARBA00004141"/>
    </source>
</evidence>
<dbReference type="EMBL" id="LWCA01000223">
    <property type="protein sequence ID" value="OAF69837.1"/>
    <property type="molecule type" value="Genomic_DNA"/>
</dbReference>
<feature type="transmembrane region" description="Helical" evidence="6">
    <location>
        <begin position="121"/>
        <end position="142"/>
    </location>
</feature>
<sequence>MDLLKEEYSKKFEAFDNHVDYCYRKGRHIIPVLARLLLVSTFLDDSFRMVYDYSTQISYFKYQWNSKFWGFVFIIFNLITQFIGSVGLIVRKKITESCALLVFNLIIQFFVYVVYLDMHLFMRFLSLIGGLTLSVSEWRASIEKEKTKFTGMLSNVKVNRTSSFMNLFGRIVCTFMYLTLIQLNGTITNLLLILFGIILLPCIIIGYRTKAASLILSVWLTLYNFITNHFWSITSDSFIDDYAKYDFFQTLSVIGGLLYITTIGAGSISIDEYKKQF</sequence>
<gene>
    <name evidence="7" type="ORF">A3Q56_02385</name>
</gene>
<dbReference type="OrthoDB" id="7859621at2759"/>
<keyword evidence="4 6" id="KW-1133">Transmembrane helix</keyword>
<comment type="subcellular location">
    <subcellularLocation>
        <location evidence="1">Membrane</location>
        <topology evidence="1">Multi-pass membrane protein</topology>
    </subcellularLocation>
</comment>